<proteinExistence type="inferred from homology"/>
<dbReference type="FunFam" id="3.30.1490.20:FF:000015">
    <property type="entry name" value="N5-carboxyaminoimidazole ribonucleotide synthase"/>
    <property type="match status" value="1"/>
</dbReference>
<evidence type="ECO:0000256" key="4">
    <source>
        <dbReference type="ARBA" id="ARBA00022840"/>
    </source>
</evidence>
<dbReference type="SUPFAM" id="SSF52440">
    <property type="entry name" value="PreATP-grasp domain"/>
    <property type="match status" value="1"/>
</dbReference>
<comment type="subunit">
    <text evidence="5 6">Homodimer.</text>
</comment>
<comment type="catalytic activity">
    <reaction evidence="5 6">
        <text>5-amino-1-(5-phospho-beta-D-ribosyl)imidazole + hydrogencarbonate + ATP = 5-carboxyamino-1-(5-phospho-D-ribosyl)imidazole + ADP + phosphate + 2 H(+)</text>
        <dbReference type="Rhea" id="RHEA:19317"/>
        <dbReference type="ChEBI" id="CHEBI:15378"/>
        <dbReference type="ChEBI" id="CHEBI:17544"/>
        <dbReference type="ChEBI" id="CHEBI:30616"/>
        <dbReference type="ChEBI" id="CHEBI:43474"/>
        <dbReference type="ChEBI" id="CHEBI:58730"/>
        <dbReference type="ChEBI" id="CHEBI:137981"/>
        <dbReference type="ChEBI" id="CHEBI:456216"/>
        <dbReference type="EC" id="6.3.4.18"/>
    </reaction>
</comment>
<evidence type="ECO:0000313" key="10">
    <source>
        <dbReference type="Proteomes" id="UP000193834"/>
    </source>
</evidence>
<dbReference type="FunFam" id="3.30.470.20:FF:000029">
    <property type="entry name" value="N5-carboxyaminoimidazole ribonucleotide synthase"/>
    <property type="match status" value="1"/>
</dbReference>
<dbReference type="InterPro" id="IPR040686">
    <property type="entry name" value="PurK_C"/>
</dbReference>
<dbReference type="PROSITE" id="PS50975">
    <property type="entry name" value="ATP_GRASP"/>
    <property type="match status" value="1"/>
</dbReference>
<sequence length="411" mass="44866">MTMMKTTKPTVNEEAGLQRDNVKHKDAAPLLPGSTIGVLGGGQLGRMLALDGLRMGYRMVSLDPAADAPCSEAAKPIQADYGDLAAAEKLGELADVITYEFENVALETVKKLEQEAYLPQGSALLQLTQHRLKEKEALTNAGVPVAPYAAIDSVERLEAALAAFGGRGVLKIATGGYDGKGQRMIKRVEDAKQAYEDLAGSSAELVLEAFIPFVMEMSVIAARNARGEIATFPAAENEHVNHILHLSIVPARVPAEVQQEAERLARRIAASLQVVGLIAVEMFVTEDHQIIVNELAPRPHNSGHYTMDACATSQFEQHLRAICNLPLGDTTLRTPVVMANLLGKHHEGMLQWMEKKDESAEQLSVIPKLHWYGKSKALPERKMGHINILADDVEAALQWVETNHIWRNTQS</sequence>
<dbReference type="InterPro" id="IPR011761">
    <property type="entry name" value="ATP-grasp"/>
</dbReference>
<evidence type="ECO:0000256" key="6">
    <source>
        <dbReference type="RuleBase" id="RU361200"/>
    </source>
</evidence>
<keyword evidence="1 5" id="KW-0436">Ligase</keyword>
<dbReference type="HAMAP" id="MF_01928">
    <property type="entry name" value="PurK"/>
    <property type="match status" value="1"/>
</dbReference>
<evidence type="ECO:0000256" key="7">
    <source>
        <dbReference type="SAM" id="MobiDB-lite"/>
    </source>
</evidence>
<evidence type="ECO:0000313" key="9">
    <source>
        <dbReference type="EMBL" id="SMG55108.1"/>
    </source>
</evidence>
<comment type="similarity">
    <text evidence="5 6">Belongs to the PurK/PurT family.</text>
</comment>
<evidence type="ECO:0000256" key="5">
    <source>
        <dbReference type="HAMAP-Rule" id="MF_01928"/>
    </source>
</evidence>
<dbReference type="GO" id="GO:0004638">
    <property type="term" value="F:phosphoribosylaminoimidazole carboxylase activity"/>
    <property type="evidence" value="ECO:0007669"/>
    <property type="project" value="InterPro"/>
</dbReference>
<feature type="region of interest" description="Disordered" evidence="7">
    <location>
        <begin position="1"/>
        <end position="28"/>
    </location>
</feature>
<dbReference type="GO" id="GO:0006189">
    <property type="term" value="P:'de novo' IMP biosynthetic process"/>
    <property type="evidence" value="ECO:0007669"/>
    <property type="project" value="UniProtKB-UniRule"/>
</dbReference>
<dbReference type="NCBIfam" id="NF004679">
    <property type="entry name" value="PRK06019.1-5"/>
    <property type="match status" value="1"/>
</dbReference>
<keyword evidence="3 5" id="KW-0658">Purine biosynthesis</keyword>
<keyword evidence="10" id="KW-1185">Reference proteome</keyword>
<dbReference type="OrthoDB" id="9804625at2"/>
<protein>
    <recommendedName>
        <fullName evidence="5 6">N5-carboxyaminoimidazole ribonucleotide synthase</fullName>
        <shortName evidence="5 6">N5-CAIR synthase</shortName>
        <ecNumber evidence="5 6">6.3.4.18</ecNumber>
    </recommendedName>
    <alternativeName>
        <fullName evidence="5 6">5-(carboxyamino)imidazole ribonucleotide synthetase</fullName>
    </alternativeName>
</protein>
<dbReference type="Gene3D" id="3.40.50.20">
    <property type="match status" value="1"/>
</dbReference>
<feature type="binding site" evidence="5">
    <location>
        <begin position="293"/>
        <end position="294"/>
    </location>
    <ligand>
        <name>ATP</name>
        <dbReference type="ChEBI" id="CHEBI:30616"/>
    </ligand>
</feature>
<feature type="binding site" evidence="5">
    <location>
        <position position="216"/>
    </location>
    <ligand>
        <name>ATP</name>
        <dbReference type="ChEBI" id="CHEBI:30616"/>
    </ligand>
</feature>
<comment type="function">
    <text evidence="6">Catalyzes the ATP-dependent conversion of 5-aminoimidazole ribonucleotide (AIR) and HCO(3)- to N5-carboxyaminoimidazole ribonucleotide (N5-CAIR).</text>
</comment>
<dbReference type="GO" id="GO:0034028">
    <property type="term" value="F:5-(carboxyamino)imidazole ribonucleotide synthase activity"/>
    <property type="evidence" value="ECO:0007669"/>
    <property type="project" value="UniProtKB-UniRule"/>
</dbReference>
<dbReference type="Pfam" id="PF17769">
    <property type="entry name" value="PurK_C"/>
    <property type="match status" value="1"/>
</dbReference>
<comment type="pathway">
    <text evidence="5 6">Purine metabolism; IMP biosynthesis via de novo pathway; 5-amino-1-(5-phospho-D-ribosyl)imidazole-4-carboxylate from 5-amino-1-(5-phospho-D-ribosyl)imidazole (N5-CAIR route): step 1/2.</text>
</comment>
<dbReference type="GO" id="GO:0005524">
    <property type="term" value="F:ATP binding"/>
    <property type="evidence" value="ECO:0007669"/>
    <property type="project" value="UniProtKB-UniRule"/>
</dbReference>
<feature type="binding site" evidence="5">
    <location>
        <position position="171"/>
    </location>
    <ligand>
        <name>ATP</name>
        <dbReference type="ChEBI" id="CHEBI:30616"/>
    </ligand>
</feature>
<dbReference type="InterPro" id="IPR005875">
    <property type="entry name" value="PurK"/>
</dbReference>
<feature type="compositionally biased region" description="Basic and acidic residues" evidence="7">
    <location>
        <begin position="16"/>
        <end position="27"/>
    </location>
</feature>
<dbReference type="GO" id="GO:0005829">
    <property type="term" value="C:cytosol"/>
    <property type="evidence" value="ECO:0007669"/>
    <property type="project" value="TreeGrafter"/>
</dbReference>
<dbReference type="SUPFAM" id="SSF51246">
    <property type="entry name" value="Rudiment single hybrid motif"/>
    <property type="match status" value="1"/>
</dbReference>
<dbReference type="NCBIfam" id="NF004675">
    <property type="entry name" value="PRK06019.1-1"/>
    <property type="match status" value="1"/>
</dbReference>
<dbReference type="NCBIfam" id="NF004676">
    <property type="entry name" value="PRK06019.1-2"/>
    <property type="match status" value="1"/>
</dbReference>
<dbReference type="PANTHER" id="PTHR11609:SF5">
    <property type="entry name" value="PHOSPHORIBOSYLAMINOIMIDAZOLE CARBOXYLASE"/>
    <property type="match status" value="1"/>
</dbReference>
<dbReference type="InterPro" id="IPR011054">
    <property type="entry name" value="Rudment_hybrid_motif"/>
</dbReference>
<dbReference type="InterPro" id="IPR003135">
    <property type="entry name" value="ATP-grasp_carboxylate-amine"/>
</dbReference>
<keyword evidence="4 5" id="KW-0067">ATP-binding</keyword>
<dbReference type="AlphaFoldDB" id="A0A1X7LMM1"/>
<organism evidence="9 10">
    <name type="scientific">Paenibacillus aquistagni</name>
    <dbReference type="NCBI Taxonomy" id="1852522"/>
    <lineage>
        <taxon>Bacteria</taxon>
        <taxon>Bacillati</taxon>
        <taxon>Bacillota</taxon>
        <taxon>Bacilli</taxon>
        <taxon>Bacillales</taxon>
        <taxon>Paenibacillaceae</taxon>
        <taxon>Paenibacillus</taxon>
    </lineage>
</organism>
<dbReference type="EMBL" id="FXAZ01000006">
    <property type="protein sequence ID" value="SMG55108.1"/>
    <property type="molecule type" value="Genomic_DNA"/>
</dbReference>
<dbReference type="GO" id="GO:0046872">
    <property type="term" value="F:metal ion binding"/>
    <property type="evidence" value="ECO:0007669"/>
    <property type="project" value="InterPro"/>
</dbReference>
<dbReference type="EC" id="6.3.4.18" evidence="5 6"/>
<evidence type="ECO:0000256" key="3">
    <source>
        <dbReference type="ARBA" id="ARBA00022755"/>
    </source>
</evidence>
<feature type="binding site" evidence="5">
    <location>
        <position position="239"/>
    </location>
    <ligand>
        <name>ATP</name>
        <dbReference type="ChEBI" id="CHEBI:30616"/>
    </ligand>
</feature>
<evidence type="ECO:0000256" key="1">
    <source>
        <dbReference type="ARBA" id="ARBA00022598"/>
    </source>
</evidence>
<comment type="function">
    <text evidence="5">Catalyzes the ATP-dependent conversion of 5-aminoimidazole ribonucleotide (AIR) and HCO(3)(-) to N5-carboxyaminoimidazole ribonucleotide (N5-CAIR).</text>
</comment>
<feature type="binding site" evidence="5">
    <location>
        <position position="131"/>
    </location>
    <ligand>
        <name>ATP</name>
        <dbReference type="ChEBI" id="CHEBI:30616"/>
    </ligand>
</feature>
<reference evidence="9 10" key="1">
    <citation type="submission" date="2017-04" db="EMBL/GenBank/DDBJ databases">
        <authorList>
            <person name="Afonso C.L."/>
            <person name="Miller P.J."/>
            <person name="Scott M.A."/>
            <person name="Spackman E."/>
            <person name="Goraichik I."/>
            <person name="Dimitrov K.M."/>
            <person name="Suarez D.L."/>
            <person name="Swayne D.E."/>
        </authorList>
    </citation>
    <scope>NUCLEOTIDE SEQUENCE [LARGE SCALE GENOMIC DNA]</scope>
    <source>
        <strain evidence="9 10">11</strain>
    </source>
</reference>
<dbReference type="Pfam" id="PF02222">
    <property type="entry name" value="ATP-grasp"/>
    <property type="match status" value="1"/>
</dbReference>
<dbReference type="Proteomes" id="UP000193834">
    <property type="component" value="Unassembled WGS sequence"/>
</dbReference>
<dbReference type="FunFam" id="3.40.50.20:FF:000016">
    <property type="entry name" value="N5-carboxyaminoimidazole ribonucleotide synthase"/>
    <property type="match status" value="1"/>
</dbReference>
<dbReference type="SUPFAM" id="SSF56059">
    <property type="entry name" value="Glutathione synthetase ATP-binding domain-like"/>
    <property type="match status" value="1"/>
</dbReference>
<feature type="binding site" evidence="5">
    <location>
        <begin position="208"/>
        <end position="211"/>
    </location>
    <ligand>
        <name>ATP</name>
        <dbReference type="ChEBI" id="CHEBI:30616"/>
    </ligand>
</feature>
<evidence type="ECO:0000259" key="8">
    <source>
        <dbReference type="PROSITE" id="PS50975"/>
    </source>
</evidence>
<feature type="binding site" evidence="5">
    <location>
        <begin position="176"/>
        <end position="182"/>
    </location>
    <ligand>
        <name>ATP</name>
        <dbReference type="ChEBI" id="CHEBI:30616"/>
    </ligand>
</feature>
<dbReference type="STRING" id="1852522.SAMN06295960_3813"/>
<dbReference type="Gene3D" id="3.30.470.20">
    <property type="entry name" value="ATP-grasp fold, B domain"/>
    <property type="match status" value="1"/>
</dbReference>
<evidence type="ECO:0000256" key="2">
    <source>
        <dbReference type="ARBA" id="ARBA00022741"/>
    </source>
</evidence>
<dbReference type="InterPro" id="IPR016185">
    <property type="entry name" value="PreATP-grasp_dom_sf"/>
</dbReference>
<gene>
    <name evidence="5 6" type="primary">purK</name>
    <name evidence="9" type="ORF">SAMN06295960_3813</name>
</gene>
<feature type="domain" description="ATP-grasp" evidence="8">
    <location>
        <begin position="135"/>
        <end position="323"/>
    </location>
</feature>
<dbReference type="Gene3D" id="3.30.1490.20">
    <property type="entry name" value="ATP-grasp fold, A domain"/>
    <property type="match status" value="1"/>
</dbReference>
<dbReference type="NCBIfam" id="TIGR01161">
    <property type="entry name" value="purK"/>
    <property type="match status" value="1"/>
</dbReference>
<dbReference type="Pfam" id="PF22660">
    <property type="entry name" value="RS_preATP-grasp-like"/>
    <property type="match status" value="1"/>
</dbReference>
<accession>A0A1X7LMM1</accession>
<keyword evidence="2 5" id="KW-0547">Nucleotide-binding</keyword>
<dbReference type="UniPathway" id="UPA00074">
    <property type="reaction ID" value="UER00942"/>
</dbReference>
<dbReference type="PANTHER" id="PTHR11609">
    <property type="entry name" value="PURINE BIOSYNTHESIS PROTEIN 6/7, PUR6/7"/>
    <property type="match status" value="1"/>
</dbReference>
<dbReference type="InterPro" id="IPR054350">
    <property type="entry name" value="PurT/PurK_preATP-grasp"/>
</dbReference>
<dbReference type="InterPro" id="IPR013815">
    <property type="entry name" value="ATP_grasp_subdomain_1"/>
</dbReference>
<feature type="compositionally biased region" description="Polar residues" evidence="7">
    <location>
        <begin position="1"/>
        <end position="10"/>
    </location>
</feature>
<name>A0A1X7LMM1_9BACL</name>